<gene>
    <name evidence="4" type="ORF">ACFFVI_08700</name>
</gene>
<evidence type="ECO:0000313" key="5">
    <source>
        <dbReference type="Proteomes" id="UP001589748"/>
    </source>
</evidence>
<keyword evidence="3" id="KW-0732">Signal</keyword>
<accession>A0ABV5LSJ1</accession>
<feature type="transmembrane region" description="Helical" evidence="2">
    <location>
        <begin position="428"/>
        <end position="449"/>
    </location>
</feature>
<evidence type="ECO:0000256" key="1">
    <source>
        <dbReference type="SAM" id="MobiDB-lite"/>
    </source>
</evidence>
<protein>
    <recommendedName>
        <fullName evidence="6">Alkaline phosphatase</fullName>
    </recommendedName>
</protein>
<feature type="chain" id="PRO_5046909017" description="Alkaline phosphatase" evidence="3">
    <location>
        <begin position="33"/>
        <end position="749"/>
    </location>
</feature>
<feature type="transmembrane region" description="Helical" evidence="2">
    <location>
        <begin position="357"/>
        <end position="380"/>
    </location>
</feature>
<proteinExistence type="predicted"/>
<evidence type="ECO:0000256" key="3">
    <source>
        <dbReference type="SAM" id="SignalP"/>
    </source>
</evidence>
<feature type="transmembrane region" description="Helical" evidence="2">
    <location>
        <begin position="497"/>
        <end position="520"/>
    </location>
</feature>
<dbReference type="RefSeq" id="WP_380135250.1">
    <property type="nucleotide sequence ID" value="NZ_JBHLUI010000003.1"/>
</dbReference>
<feature type="transmembrane region" description="Helical" evidence="2">
    <location>
        <begin position="581"/>
        <end position="601"/>
    </location>
</feature>
<name>A0ABV5LSJ1_9ACTN</name>
<keyword evidence="5" id="KW-1185">Reference proteome</keyword>
<reference evidence="4 5" key="1">
    <citation type="submission" date="2024-09" db="EMBL/GenBank/DDBJ databases">
        <authorList>
            <person name="Sun Q."/>
            <person name="Mori K."/>
        </authorList>
    </citation>
    <scope>NUCLEOTIDE SEQUENCE [LARGE SCALE GENOMIC DNA]</scope>
    <source>
        <strain evidence="4 5">TISTR 1856</strain>
    </source>
</reference>
<keyword evidence="2" id="KW-0472">Membrane</keyword>
<dbReference type="Proteomes" id="UP001589748">
    <property type="component" value="Unassembled WGS sequence"/>
</dbReference>
<keyword evidence="2" id="KW-1133">Transmembrane helix</keyword>
<evidence type="ECO:0008006" key="6">
    <source>
        <dbReference type="Google" id="ProtNLM"/>
    </source>
</evidence>
<feature type="region of interest" description="Disordered" evidence="1">
    <location>
        <begin position="730"/>
        <end position="749"/>
    </location>
</feature>
<evidence type="ECO:0000313" key="4">
    <source>
        <dbReference type="EMBL" id="MFB9377047.1"/>
    </source>
</evidence>
<feature type="transmembrane region" description="Helical" evidence="2">
    <location>
        <begin position="556"/>
        <end position="574"/>
    </location>
</feature>
<keyword evidence="2" id="KW-0812">Transmembrane</keyword>
<feature type="transmembrane region" description="Helical" evidence="2">
    <location>
        <begin position="392"/>
        <end position="416"/>
    </location>
</feature>
<dbReference type="EMBL" id="JBHMDM010000004">
    <property type="protein sequence ID" value="MFB9377047.1"/>
    <property type="molecule type" value="Genomic_DNA"/>
</dbReference>
<feature type="signal peptide" evidence="3">
    <location>
        <begin position="1"/>
        <end position="32"/>
    </location>
</feature>
<evidence type="ECO:0000256" key="2">
    <source>
        <dbReference type="SAM" id="Phobius"/>
    </source>
</evidence>
<sequence>MSRPLARTVLPPLLLLALLASTLLLAATPARAGTAPAERAGSTLVLVGFSGVRWADVGPQTPTLESFAEDGAIGTVAVRSVYTSACPGDGWLALSAGRRATDLDVTPTEHNSAACPELTDAVDGRVPAMAEYRRIADAGTFSAEPGLLGDALRGTSTVAIGPGAAIALAGRDGAVAAAEPRADSPAGLQEQVRRALASGAVVVAVDAGVVRDPENLPGREADPGRSRAAQVADVEQRLAAVRAAIASGADPDRTTLLAVSIADAGYTPHLQFAGATGPAPGGGRYDGLLDSRSTRQTGIVQTTDLPPTVLALALGSDNGIGGLVGAPVGSVDADLAPADRVEKVRDLDLAAQAIQPLVPPFVIAWVLSQIVLYVVATVLLRRRAGGGPRRRVLSALRVLAIVYGAVPAATFLANLLPWWRGGDGTGSHLLAITGAVGLFVAVITAVALGGPWRRHLLGPTAAVGAITAGVLAVDVATGSRLVTSSLIGLQPVVAGRFYGLGNAQFALFAVGVLLLTVAVADRLVARGRRREAAVVVAVLGIVATYVDGVVGADFGGVPAIVPAFGLLALQVAGVRLTVRRVLTLLVGTVLVISVIAVADWLRPVDDQTHLGRFVQTLVDGGAWQVVQRKAEQNLHILVGSWYTLVLPVVAVFIGVVLMRPRIVGVAALQRLYDLHPTMRQGSAALLVLIGIGFAANDSGTVIPAVGAMLAVPLIIAACAQLLRDQLPADEAPLPSATTHDRAGTGPTQE</sequence>
<organism evidence="4 5">
    <name type="scientific">Kineococcus gynurae</name>
    <dbReference type="NCBI Taxonomy" id="452979"/>
    <lineage>
        <taxon>Bacteria</taxon>
        <taxon>Bacillati</taxon>
        <taxon>Actinomycetota</taxon>
        <taxon>Actinomycetes</taxon>
        <taxon>Kineosporiales</taxon>
        <taxon>Kineosporiaceae</taxon>
        <taxon>Kineococcus</taxon>
    </lineage>
</organism>
<comment type="caution">
    <text evidence="4">The sequence shown here is derived from an EMBL/GenBank/DDBJ whole genome shotgun (WGS) entry which is preliminary data.</text>
</comment>
<feature type="transmembrane region" description="Helical" evidence="2">
    <location>
        <begin position="678"/>
        <end position="695"/>
    </location>
</feature>
<feature type="transmembrane region" description="Helical" evidence="2">
    <location>
        <begin position="532"/>
        <end position="550"/>
    </location>
</feature>
<feature type="transmembrane region" description="Helical" evidence="2">
    <location>
        <begin position="701"/>
        <end position="722"/>
    </location>
</feature>
<feature type="transmembrane region" description="Helical" evidence="2">
    <location>
        <begin position="634"/>
        <end position="657"/>
    </location>
</feature>
<feature type="transmembrane region" description="Helical" evidence="2">
    <location>
        <begin position="456"/>
        <end position="477"/>
    </location>
</feature>